<evidence type="ECO:0000313" key="2">
    <source>
        <dbReference type="EMBL" id="RAL26054.1"/>
    </source>
</evidence>
<evidence type="ECO:0000313" key="3">
    <source>
        <dbReference type="Proteomes" id="UP000251213"/>
    </source>
</evidence>
<protein>
    <recommendedName>
        <fullName evidence="1">UPF0637 protein DL897_07910</fullName>
    </recommendedName>
</protein>
<dbReference type="EMBL" id="QJKK01000003">
    <property type="protein sequence ID" value="RAL26054.1"/>
    <property type="molecule type" value="Genomic_DNA"/>
</dbReference>
<organism evidence="2 3">
    <name type="scientific">Thermoflavimicrobium daqui</name>
    <dbReference type="NCBI Taxonomy" id="2137476"/>
    <lineage>
        <taxon>Bacteria</taxon>
        <taxon>Bacillati</taxon>
        <taxon>Bacillota</taxon>
        <taxon>Bacilli</taxon>
        <taxon>Bacillales</taxon>
        <taxon>Thermoactinomycetaceae</taxon>
        <taxon>Thermoflavimicrobium</taxon>
    </lineage>
</organism>
<evidence type="ECO:0000256" key="1">
    <source>
        <dbReference type="HAMAP-Rule" id="MF_01851"/>
    </source>
</evidence>
<keyword evidence="3" id="KW-1185">Reference proteome</keyword>
<dbReference type="Proteomes" id="UP000251213">
    <property type="component" value="Unassembled WGS sequence"/>
</dbReference>
<dbReference type="Pfam" id="PF06335">
    <property type="entry name" value="DUF1054"/>
    <property type="match status" value="1"/>
</dbReference>
<reference evidence="2 3" key="1">
    <citation type="submission" date="2018-06" db="EMBL/GenBank/DDBJ databases">
        <title>Thermoflavimicrobium daqus sp. nov., a thermophilic microbe isolated from Moutai-flavour Daqu.</title>
        <authorList>
            <person name="Wang X."/>
            <person name="Zhou H."/>
        </authorList>
    </citation>
    <scope>NUCLEOTIDE SEQUENCE [LARGE SCALE GENOMIC DNA]</scope>
    <source>
        <strain evidence="2 3">FBKL4.011</strain>
    </source>
</reference>
<dbReference type="InterPro" id="IPR053707">
    <property type="entry name" value="UPF0637_domain_sf"/>
</dbReference>
<reference evidence="2 3" key="2">
    <citation type="submission" date="2018-06" db="EMBL/GenBank/DDBJ databases">
        <authorList>
            <person name="Zhirakovskaya E."/>
        </authorList>
    </citation>
    <scope>NUCLEOTIDE SEQUENCE [LARGE SCALE GENOMIC DNA]</scope>
    <source>
        <strain evidence="2 3">FBKL4.011</strain>
    </source>
</reference>
<dbReference type="HAMAP" id="MF_01851">
    <property type="entry name" value="UPF0637"/>
    <property type="match status" value="1"/>
</dbReference>
<sequence>MSIPRFTNTDFAVFQVEGLESRMAKLKEHIQPKFAAIGEEVATFLTTLIQDPFYIHIAKHARRTVNPPDETWVAWATNKRGYKAYPHFQFGLRDSHLFIWFALIYECDRKPAFARQFLAKFDEVWPNIPKYFYISQDHTRPEVTSVNNLQPDEVKTILERLEKVKKAEFLCGTLIPKEEAVTLSGEMLINKIEDTFNKVYPLYQLASTL</sequence>
<dbReference type="AlphaFoldDB" id="A0A364K6Y4"/>
<dbReference type="InterPro" id="IPR009403">
    <property type="entry name" value="UPF0637"/>
</dbReference>
<comment type="caution">
    <text evidence="2">The sequence shown here is derived from an EMBL/GenBank/DDBJ whole genome shotgun (WGS) entry which is preliminary data.</text>
</comment>
<dbReference type="SUPFAM" id="SSF142913">
    <property type="entry name" value="YktB/PF0168-like"/>
    <property type="match status" value="1"/>
</dbReference>
<gene>
    <name evidence="2" type="ORF">DL897_07910</name>
</gene>
<dbReference type="OrthoDB" id="9812818at2"/>
<dbReference type="PIRSF" id="PIRSF021332">
    <property type="entry name" value="DUF1054"/>
    <property type="match status" value="1"/>
</dbReference>
<accession>A0A364K6Y4</accession>
<name>A0A364K6Y4_9BACL</name>
<proteinExistence type="inferred from homology"/>
<comment type="similarity">
    <text evidence="1">Belongs to the UPF0637 family.</text>
</comment>
<dbReference type="Gene3D" id="3.30.930.20">
    <property type="entry name" value="Protein of unknown function DUF1054"/>
    <property type="match status" value="1"/>
</dbReference>